<dbReference type="GO" id="GO:0005524">
    <property type="term" value="F:ATP binding"/>
    <property type="evidence" value="ECO:0007669"/>
    <property type="project" value="UniProtKB-KW"/>
</dbReference>
<feature type="domain" description="Helicase C-terminal" evidence="11">
    <location>
        <begin position="269"/>
        <end position="431"/>
    </location>
</feature>
<keyword evidence="13" id="KW-1185">Reference proteome</keyword>
<dbReference type="PANTHER" id="PTHR13710">
    <property type="entry name" value="DNA HELICASE RECQ FAMILY MEMBER"/>
    <property type="match status" value="1"/>
</dbReference>
<dbReference type="Proteomes" id="UP000076798">
    <property type="component" value="Unassembled WGS sequence"/>
</dbReference>
<dbReference type="GO" id="GO:0005737">
    <property type="term" value="C:cytoplasm"/>
    <property type="evidence" value="ECO:0007669"/>
    <property type="project" value="TreeGrafter"/>
</dbReference>
<feature type="domain" description="Helicase ATP-binding" evidence="10">
    <location>
        <begin position="65"/>
        <end position="237"/>
    </location>
</feature>
<dbReference type="GO" id="GO:0005694">
    <property type="term" value="C:chromosome"/>
    <property type="evidence" value="ECO:0007669"/>
    <property type="project" value="TreeGrafter"/>
</dbReference>
<gene>
    <name evidence="12" type="ORF">SISSUDRAFT_608089</name>
</gene>
<feature type="region of interest" description="Disordered" evidence="9">
    <location>
        <begin position="1"/>
        <end position="36"/>
    </location>
</feature>
<dbReference type="Pfam" id="PF00270">
    <property type="entry name" value="DEAD"/>
    <property type="match status" value="1"/>
</dbReference>
<dbReference type="PROSITE" id="PS00690">
    <property type="entry name" value="DEAH_ATP_HELICASE"/>
    <property type="match status" value="1"/>
</dbReference>
<keyword evidence="6" id="KW-0413">Isomerase</keyword>
<dbReference type="GO" id="GO:0000724">
    <property type="term" value="P:double-strand break repair via homologous recombination"/>
    <property type="evidence" value="ECO:0007669"/>
    <property type="project" value="TreeGrafter"/>
</dbReference>
<dbReference type="SMART" id="SM00487">
    <property type="entry name" value="DEXDc"/>
    <property type="match status" value="1"/>
</dbReference>
<evidence type="ECO:0000256" key="6">
    <source>
        <dbReference type="ARBA" id="ARBA00023235"/>
    </source>
</evidence>
<dbReference type="SMART" id="SM00490">
    <property type="entry name" value="HELICc"/>
    <property type="match status" value="1"/>
</dbReference>
<sequence>MPPRRPPVTPVQFTSPSRRHKTPGGQSAKRPTKSWHENDWKSIADHLKKKLKLTFAPEEWQARTILSILARKDVMFVAGTGYGKSLVFEGLAVLDAKKTVVVICPLKALENDQVASAEAKGLRAVALNESTQDKESAWKKVEQGKFQLVYISPEMALSNRFRALCTRPHFRNAMSALIIDEAHCIEQWGDEFRKSYKELSRLRCYTGTSVPFVACSATVTTASFQTIWNSLDFGRRRFWGTDVGCRRPELTYVIQKLTNEKDPALDLLDLVPALKLLNKDSKREDIPKILFYLPTQEATTQAVLTFRALLPEHLRDAIHSFNSLLSEDAKANAWVEFSNGRIRILCSTDAAGMGCNASDVEVVVVVGQLLKSLSVLVQRWGRAARGAGKSGTCWLLVPGWAFEPEVRMPALDRVLNEEQGRNAKMSAEEKEESKAGMNRRAKLQLPLLNLINTRGEHVFIEQKFTDAPPECIHSYLSSILRPKTDLDVYEEFNSGLESRKAVGTRSIEMTMESCWVVRDIRVAIDLAMEDAPQQKCCSVCYPSLRVHVEKKNSPRKYFLLPADLGIAEDLEDDEEAPGDVMEGRERGYSMSSTGSNGFTSQASCRRLSETRVGVDPESIIIPPGHVITEESLEDLKQRLLQWRRRKCIEVDSWLCSEDYILPDSTLTRLVKFGPTMVESPPLCPDGLARQVKWDLGTQVEVQEVYDIFMMWRHSAQVAPASPRKGRKRKQARVAVLAPHETLVVFDTAPYVEEAGDLSQQTLVGDEPIDDPNFFAKSSTPSSSTPTHEPAVEFRISSILPPQTPHTLQQDDVTCVSTAFDTPLTNYGSHPTATPSIQRHPLANVTNANVESPAHLGAPEPITPIVKKRRRQTKPRPQGGFVMDPRSGC</sequence>
<reference evidence="12 13" key="1">
    <citation type="journal article" date="2016" name="Mol. Biol. Evol.">
        <title>Comparative Genomics of Early-Diverging Mushroom-Forming Fungi Provides Insights into the Origins of Lignocellulose Decay Capabilities.</title>
        <authorList>
            <person name="Nagy L.G."/>
            <person name="Riley R."/>
            <person name="Tritt A."/>
            <person name="Adam C."/>
            <person name="Daum C."/>
            <person name="Floudas D."/>
            <person name="Sun H."/>
            <person name="Yadav J.S."/>
            <person name="Pangilinan J."/>
            <person name="Larsson K.H."/>
            <person name="Matsuura K."/>
            <person name="Barry K."/>
            <person name="Labutti K."/>
            <person name="Kuo R."/>
            <person name="Ohm R.A."/>
            <person name="Bhattacharya S.S."/>
            <person name="Shirouzu T."/>
            <person name="Yoshinaga Y."/>
            <person name="Martin F.M."/>
            <person name="Grigoriev I.V."/>
            <person name="Hibbett D.S."/>
        </authorList>
    </citation>
    <scope>NUCLEOTIDE SEQUENCE [LARGE SCALE GENOMIC DNA]</scope>
    <source>
        <strain evidence="12 13">HHB10207 ss-3</strain>
    </source>
</reference>
<evidence type="ECO:0000256" key="4">
    <source>
        <dbReference type="ARBA" id="ARBA00022840"/>
    </source>
</evidence>
<dbReference type="GO" id="GO:0009378">
    <property type="term" value="F:four-way junction helicase activity"/>
    <property type="evidence" value="ECO:0007669"/>
    <property type="project" value="TreeGrafter"/>
</dbReference>
<evidence type="ECO:0000256" key="5">
    <source>
        <dbReference type="ARBA" id="ARBA00023125"/>
    </source>
</evidence>
<dbReference type="InterPro" id="IPR001650">
    <property type="entry name" value="Helicase_C-like"/>
</dbReference>
<evidence type="ECO:0000313" key="13">
    <source>
        <dbReference type="Proteomes" id="UP000076798"/>
    </source>
</evidence>
<dbReference type="Gene3D" id="3.40.50.300">
    <property type="entry name" value="P-loop containing nucleotide triphosphate hydrolases"/>
    <property type="match status" value="2"/>
</dbReference>
<keyword evidence="5" id="KW-0238">DNA-binding</keyword>
<dbReference type="EMBL" id="KV428007">
    <property type="protein sequence ID" value="KZT43582.1"/>
    <property type="molecule type" value="Genomic_DNA"/>
</dbReference>
<dbReference type="InterPro" id="IPR002464">
    <property type="entry name" value="DNA/RNA_helicase_DEAH_CS"/>
</dbReference>
<keyword evidence="4" id="KW-0067">ATP-binding</keyword>
<dbReference type="CDD" id="cd17920">
    <property type="entry name" value="DEXHc_RecQ"/>
    <property type="match status" value="1"/>
</dbReference>
<evidence type="ECO:0000259" key="10">
    <source>
        <dbReference type="PROSITE" id="PS51192"/>
    </source>
</evidence>
<dbReference type="PROSITE" id="PS51192">
    <property type="entry name" value="HELICASE_ATP_BIND_1"/>
    <property type="match status" value="1"/>
</dbReference>
<dbReference type="AlphaFoldDB" id="A0A166IB62"/>
<evidence type="ECO:0000256" key="9">
    <source>
        <dbReference type="SAM" id="MobiDB-lite"/>
    </source>
</evidence>
<dbReference type="GO" id="GO:0003677">
    <property type="term" value="F:DNA binding"/>
    <property type="evidence" value="ECO:0007669"/>
    <property type="project" value="UniProtKB-KW"/>
</dbReference>
<dbReference type="InterPro" id="IPR014001">
    <property type="entry name" value="Helicase_ATP-bd"/>
</dbReference>
<dbReference type="InterPro" id="IPR011545">
    <property type="entry name" value="DEAD/DEAH_box_helicase_dom"/>
</dbReference>
<keyword evidence="3 12" id="KW-0378">Hydrolase</keyword>
<accession>A0A166IB62</accession>
<dbReference type="Pfam" id="PF00271">
    <property type="entry name" value="Helicase_C"/>
    <property type="match status" value="1"/>
</dbReference>
<name>A0A166IB62_9AGAM</name>
<evidence type="ECO:0000256" key="3">
    <source>
        <dbReference type="ARBA" id="ARBA00022801"/>
    </source>
</evidence>
<keyword evidence="2" id="KW-0547">Nucleotide-binding</keyword>
<evidence type="ECO:0000256" key="2">
    <source>
        <dbReference type="ARBA" id="ARBA00022741"/>
    </source>
</evidence>
<evidence type="ECO:0000256" key="1">
    <source>
        <dbReference type="ARBA" id="ARBA00005446"/>
    </source>
</evidence>
<evidence type="ECO:0000313" key="12">
    <source>
        <dbReference type="EMBL" id="KZT43582.1"/>
    </source>
</evidence>
<dbReference type="GO" id="GO:0043138">
    <property type="term" value="F:3'-5' DNA helicase activity"/>
    <property type="evidence" value="ECO:0007669"/>
    <property type="project" value="UniProtKB-EC"/>
</dbReference>
<comment type="similarity">
    <text evidence="1">Belongs to the helicase family. RecQ subfamily.</text>
</comment>
<comment type="catalytic activity">
    <reaction evidence="7">
        <text>Couples ATP hydrolysis with the unwinding of duplex DNA by translocating in the 3'-5' direction.</text>
        <dbReference type="EC" id="5.6.2.4"/>
    </reaction>
</comment>
<dbReference type="PROSITE" id="PS51194">
    <property type="entry name" value="HELICASE_CTER"/>
    <property type="match status" value="1"/>
</dbReference>
<dbReference type="OrthoDB" id="5409596at2759"/>
<dbReference type="EC" id="5.6.2.4" evidence="8"/>
<proteinExistence type="inferred from homology"/>
<dbReference type="GO" id="GO:0016787">
    <property type="term" value="F:hydrolase activity"/>
    <property type="evidence" value="ECO:0007669"/>
    <property type="project" value="UniProtKB-KW"/>
</dbReference>
<evidence type="ECO:0000256" key="8">
    <source>
        <dbReference type="ARBA" id="ARBA00034808"/>
    </source>
</evidence>
<evidence type="ECO:0000259" key="11">
    <source>
        <dbReference type="PROSITE" id="PS51194"/>
    </source>
</evidence>
<dbReference type="STRING" id="1314776.A0A166IB62"/>
<evidence type="ECO:0000256" key="7">
    <source>
        <dbReference type="ARBA" id="ARBA00034617"/>
    </source>
</evidence>
<dbReference type="PANTHER" id="PTHR13710:SF105">
    <property type="entry name" value="ATP-DEPENDENT DNA HELICASE Q1"/>
    <property type="match status" value="1"/>
</dbReference>
<feature type="region of interest" description="Disordered" evidence="9">
    <location>
        <begin position="849"/>
        <end position="888"/>
    </location>
</feature>
<dbReference type="InterPro" id="IPR027417">
    <property type="entry name" value="P-loop_NTPase"/>
</dbReference>
<dbReference type="SUPFAM" id="SSF52540">
    <property type="entry name" value="P-loop containing nucleoside triphosphate hydrolases"/>
    <property type="match status" value="1"/>
</dbReference>
<organism evidence="12 13">
    <name type="scientific">Sistotremastrum suecicum HHB10207 ss-3</name>
    <dbReference type="NCBI Taxonomy" id="1314776"/>
    <lineage>
        <taxon>Eukaryota</taxon>
        <taxon>Fungi</taxon>
        <taxon>Dikarya</taxon>
        <taxon>Basidiomycota</taxon>
        <taxon>Agaricomycotina</taxon>
        <taxon>Agaricomycetes</taxon>
        <taxon>Sistotremastrales</taxon>
        <taxon>Sistotremastraceae</taxon>
        <taxon>Sistotremastrum</taxon>
    </lineage>
</organism>
<protein>
    <recommendedName>
        <fullName evidence="8">DNA 3'-5' helicase</fullName>
        <ecNumber evidence="8">5.6.2.4</ecNumber>
    </recommendedName>
</protein>